<accession>A0A9P5ZJA8</accession>
<comment type="caution">
    <text evidence="2">The sequence shown here is derived from an EMBL/GenBank/DDBJ whole genome shotgun (WGS) entry which is preliminary data.</text>
</comment>
<keyword evidence="1" id="KW-0732">Signal</keyword>
<name>A0A9P5ZJA8_PLEER</name>
<evidence type="ECO:0000256" key="1">
    <source>
        <dbReference type="SAM" id="SignalP"/>
    </source>
</evidence>
<evidence type="ECO:0000313" key="2">
    <source>
        <dbReference type="EMBL" id="KAF9488809.1"/>
    </source>
</evidence>
<dbReference type="AlphaFoldDB" id="A0A9P5ZJA8"/>
<sequence>MRPSLKSYAVFTFAWTALACPPPESHQLAGQCIFYENTALLHGGWPHSQNLLRMFPDKTALARGGSSRAVDFLSDKIARSRDGAFRCRAAPLVPTSWRECLPTAIDEAVGNSCFYPREALIFVAGGAKCAPVNPGATCTES</sequence>
<gene>
    <name evidence="2" type="ORF">BDN71DRAFT_1593826</name>
</gene>
<dbReference type="EMBL" id="MU154696">
    <property type="protein sequence ID" value="KAF9488809.1"/>
    <property type="molecule type" value="Genomic_DNA"/>
</dbReference>
<reference evidence="2" key="1">
    <citation type="submission" date="2020-11" db="EMBL/GenBank/DDBJ databases">
        <authorList>
            <consortium name="DOE Joint Genome Institute"/>
            <person name="Ahrendt S."/>
            <person name="Riley R."/>
            <person name="Andreopoulos W."/>
            <person name="Labutti K."/>
            <person name="Pangilinan J."/>
            <person name="Ruiz-Duenas F.J."/>
            <person name="Barrasa J.M."/>
            <person name="Sanchez-Garcia M."/>
            <person name="Camarero S."/>
            <person name="Miyauchi S."/>
            <person name="Serrano A."/>
            <person name="Linde D."/>
            <person name="Babiker R."/>
            <person name="Drula E."/>
            <person name="Ayuso-Fernandez I."/>
            <person name="Pacheco R."/>
            <person name="Padilla G."/>
            <person name="Ferreira P."/>
            <person name="Barriuso J."/>
            <person name="Kellner H."/>
            <person name="Castanera R."/>
            <person name="Alfaro M."/>
            <person name="Ramirez L."/>
            <person name="Pisabarro A.G."/>
            <person name="Kuo A."/>
            <person name="Tritt A."/>
            <person name="Lipzen A."/>
            <person name="He G."/>
            <person name="Yan M."/>
            <person name="Ng V."/>
            <person name="Cullen D."/>
            <person name="Martin F."/>
            <person name="Rosso M.-N."/>
            <person name="Henrissat B."/>
            <person name="Hibbett D."/>
            <person name="Martinez A.T."/>
            <person name="Grigoriev I.V."/>
        </authorList>
    </citation>
    <scope>NUCLEOTIDE SEQUENCE</scope>
    <source>
        <strain evidence="2">ATCC 90797</strain>
    </source>
</reference>
<dbReference type="Proteomes" id="UP000807025">
    <property type="component" value="Unassembled WGS sequence"/>
</dbReference>
<feature type="non-terminal residue" evidence="2">
    <location>
        <position position="141"/>
    </location>
</feature>
<proteinExistence type="predicted"/>
<protein>
    <submittedName>
        <fullName evidence="2">Uncharacterized protein</fullName>
    </submittedName>
</protein>
<dbReference type="PROSITE" id="PS51257">
    <property type="entry name" value="PROKAR_LIPOPROTEIN"/>
    <property type="match status" value="1"/>
</dbReference>
<keyword evidence="3" id="KW-1185">Reference proteome</keyword>
<feature type="signal peptide" evidence="1">
    <location>
        <begin position="1"/>
        <end position="19"/>
    </location>
</feature>
<organism evidence="2 3">
    <name type="scientific">Pleurotus eryngii</name>
    <name type="common">Boletus of the steppes</name>
    <dbReference type="NCBI Taxonomy" id="5323"/>
    <lineage>
        <taxon>Eukaryota</taxon>
        <taxon>Fungi</taxon>
        <taxon>Dikarya</taxon>
        <taxon>Basidiomycota</taxon>
        <taxon>Agaricomycotina</taxon>
        <taxon>Agaricomycetes</taxon>
        <taxon>Agaricomycetidae</taxon>
        <taxon>Agaricales</taxon>
        <taxon>Pleurotineae</taxon>
        <taxon>Pleurotaceae</taxon>
        <taxon>Pleurotus</taxon>
    </lineage>
</organism>
<feature type="chain" id="PRO_5040414729" evidence="1">
    <location>
        <begin position="20"/>
        <end position="141"/>
    </location>
</feature>
<evidence type="ECO:0000313" key="3">
    <source>
        <dbReference type="Proteomes" id="UP000807025"/>
    </source>
</evidence>